<feature type="region of interest" description="Disordered" evidence="1">
    <location>
        <begin position="1"/>
        <end position="21"/>
    </location>
</feature>
<dbReference type="EMBL" id="DSMG01000203">
    <property type="protein sequence ID" value="HDX33791.1"/>
    <property type="molecule type" value="Genomic_DNA"/>
</dbReference>
<dbReference type="AlphaFoldDB" id="A0A7C1FXE0"/>
<feature type="region of interest" description="Disordered" evidence="1">
    <location>
        <begin position="475"/>
        <end position="497"/>
    </location>
</feature>
<evidence type="ECO:0000313" key="3">
    <source>
        <dbReference type="EMBL" id="HDX33791.1"/>
    </source>
</evidence>
<name>A0A7C1FXE0_9CHLR</name>
<dbReference type="Pfam" id="PF13699">
    <property type="entry name" value="eCIS_core"/>
    <property type="match status" value="1"/>
</dbReference>
<evidence type="ECO:0000256" key="1">
    <source>
        <dbReference type="SAM" id="MobiDB-lite"/>
    </source>
</evidence>
<accession>A0A7C1FXE0</accession>
<comment type="caution">
    <text evidence="3">The sequence shown here is derived from an EMBL/GenBank/DDBJ whole genome shotgun (WGS) entry which is preliminary data.</text>
</comment>
<protein>
    <submittedName>
        <fullName evidence="3">DUF4157 domain-containing protein</fullName>
    </submittedName>
</protein>
<organism evidence="3">
    <name type="scientific">Caldilinea aerophila</name>
    <dbReference type="NCBI Taxonomy" id="133453"/>
    <lineage>
        <taxon>Bacteria</taxon>
        <taxon>Bacillati</taxon>
        <taxon>Chloroflexota</taxon>
        <taxon>Caldilineae</taxon>
        <taxon>Caldilineales</taxon>
        <taxon>Caldilineaceae</taxon>
        <taxon>Caldilinea</taxon>
    </lineage>
</organism>
<feature type="region of interest" description="Disordered" evidence="1">
    <location>
        <begin position="279"/>
        <end position="315"/>
    </location>
</feature>
<feature type="region of interest" description="Disordered" evidence="1">
    <location>
        <begin position="107"/>
        <end position="129"/>
    </location>
</feature>
<evidence type="ECO:0000259" key="2">
    <source>
        <dbReference type="Pfam" id="PF13699"/>
    </source>
</evidence>
<feature type="compositionally biased region" description="Polar residues" evidence="1">
    <location>
        <begin position="283"/>
        <end position="293"/>
    </location>
</feature>
<reference evidence="3" key="1">
    <citation type="journal article" date="2020" name="mSystems">
        <title>Genome- and Community-Level Interaction Insights into Carbon Utilization and Element Cycling Functions of Hydrothermarchaeota in Hydrothermal Sediment.</title>
        <authorList>
            <person name="Zhou Z."/>
            <person name="Liu Y."/>
            <person name="Xu W."/>
            <person name="Pan J."/>
            <person name="Luo Z.H."/>
            <person name="Li M."/>
        </authorList>
    </citation>
    <scope>NUCLEOTIDE SEQUENCE [LARGE SCALE GENOMIC DNA]</scope>
    <source>
        <strain evidence="3">SpSt-289</strain>
    </source>
</reference>
<proteinExistence type="predicted"/>
<sequence>MRAIHESKPRTQATAPPAVHSALRAPSRPLDEGTRQLMGARFGTRFDHVHIHADAQAASAARTVNARAYTVGNHIAFGAGQFAPQTSTGQRLLAHELAHVAQQRKIADESPRAHPALPISQPGDAAEVEADRIASGELPASQATQTGAQIARAPASSAAPAACTGLARAGIELSVQMAVAAISVMPDSAIRWLYRSLKWLRTCFAPFTEKDFQTLVSSDKFYPDDRREAIAKGYSATIAADDRKLAWRESQKPFAGYAVSGYDPSARFTRPEQLAQAGYTPATGHQDTETQGFRPSEASAPSEELKELRTTSRTAQKPFSQADVLVFSGHQYAQYKAPGVWTDDNSSDPAVFDIRTLKPPINNIKLIVSTSCATICKEPAAIWKSLFPKAVFLGYRKSAPLNGATMARNFVSRLPKDMLFEAGGQSSAVSAWKEAIKAVHPDDATREPGWMDIAGNQVEYWTGKSFKKVAADSVDNKCKEKGDQSASVPDPGDWRTP</sequence>
<feature type="domain" description="eCIS core" evidence="2">
    <location>
        <begin position="29"/>
        <end position="105"/>
    </location>
</feature>
<gene>
    <name evidence="3" type="ORF">ENQ20_20260</name>
</gene>
<dbReference type="InterPro" id="IPR025295">
    <property type="entry name" value="eCIS_core_dom"/>
</dbReference>